<dbReference type="InterPro" id="IPR037767">
    <property type="entry name" value="C2A_Mug190-like"/>
</dbReference>
<feature type="compositionally biased region" description="Basic and acidic residues" evidence="1">
    <location>
        <begin position="474"/>
        <end position="506"/>
    </location>
</feature>
<evidence type="ECO:0000313" key="4">
    <source>
        <dbReference type="Proteomes" id="UP000294847"/>
    </source>
</evidence>
<feature type="region of interest" description="Disordered" evidence="1">
    <location>
        <begin position="1"/>
        <end position="72"/>
    </location>
</feature>
<accession>A0A4P7MW09</accession>
<dbReference type="PROSITE" id="PS50004">
    <property type="entry name" value="C2"/>
    <property type="match status" value="1"/>
</dbReference>
<evidence type="ECO:0000313" key="3">
    <source>
        <dbReference type="EMBL" id="QBZ53422.1"/>
    </source>
</evidence>
<dbReference type="InterPro" id="IPR035892">
    <property type="entry name" value="C2_domain_sf"/>
</dbReference>
<feature type="domain" description="C2" evidence="2">
    <location>
        <begin position="89"/>
        <end position="218"/>
    </location>
</feature>
<dbReference type="EMBL" id="CP034204">
    <property type="protein sequence ID" value="QBZ53422.1"/>
    <property type="molecule type" value="Genomic_DNA"/>
</dbReference>
<feature type="compositionally biased region" description="Basic and acidic residues" evidence="1">
    <location>
        <begin position="650"/>
        <end position="665"/>
    </location>
</feature>
<dbReference type="SUPFAM" id="SSF49562">
    <property type="entry name" value="C2 domain (Calcium/lipid-binding domain, CaLB)"/>
    <property type="match status" value="1"/>
</dbReference>
<dbReference type="Pfam" id="PF00168">
    <property type="entry name" value="C2"/>
    <property type="match status" value="1"/>
</dbReference>
<dbReference type="GO" id="GO:0010628">
    <property type="term" value="P:positive regulation of gene expression"/>
    <property type="evidence" value="ECO:0007669"/>
    <property type="project" value="TreeGrafter"/>
</dbReference>
<feature type="compositionally biased region" description="Low complexity" evidence="1">
    <location>
        <begin position="630"/>
        <end position="649"/>
    </location>
</feature>
<dbReference type="InterPro" id="IPR000008">
    <property type="entry name" value="C2_dom"/>
</dbReference>
<dbReference type="PANTHER" id="PTHR47800:SF5">
    <property type="entry name" value="FER-1-LIKE PROTEIN 6"/>
    <property type="match status" value="1"/>
</dbReference>
<feature type="compositionally biased region" description="Basic and acidic residues" evidence="1">
    <location>
        <begin position="290"/>
        <end position="311"/>
    </location>
</feature>
<feature type="compositionally biased region" description="Basic and acidic residues" evidence="1">
    <location>
        <begin position="33"/>
        <end position="61"/>
    </location>
</feature>
<gene>
    <name evidence="3" type="ORF">PoMZ_09100</name>
</gene>
<organism evidence="3 4">
    <name type="scientific">Pyricularia oryzae</name>
    <name type="common">Rice blast fungus</name>
    <name type="synonym">Magnaporthe oryzae</name>
    <dbReference type="NCBI Taxonomy" id="318829"/>
    <lineage>
        <taxon>Eukaryota</taxon>
        <taxon>Fungi</taxon>
        <taxon>Dikarya</taxon>
        <taxon>Ascomycota</taxon>
        <taxon>Pezizomycotina</taxon>
        <taxon>Sordariomycetes</taxon>
        <taxon>Sordariomycetidae</taxon>
        <taxon>Magnaporthales</taxon>
        <taxon>Pyriculariaceae</taxon>
        <taxon>Pyricularia</taxon>
    </lineage>
</organism>
<feature type="region of interest" description="Disordered" evidence="1">
    <location>
        <begin position="458"/>
        <end position="575"/>
    </location>
</feature>
<reference evidence="3 4" key="1">
    <citation type="journal article" date="2019" name="Mol. Biol. Evol.">
        <title>Blast fungal genomes show frequent chromosomal changes, gene gains and losses, and effector gene turnover.</title>
        <authorList>
            <person name="Gomez Luciano L.B."/>
            <person name="Jason Tsai I."/>
            <person name="Chuma I."/>
            <person name="Tosa Y."/>
            <person name="Chen Y.H."/>
            <person name="Li J.Y."/>
            <person name="Li M.Y."/>
            <person name="Jade Lu M.Y."/>
            <person name="Nakayashiki H."/>
            <person name="Li W.H."/>
        </authorList>
    </citation>
    <scope>NUCLEOTIDE SEQUENCE [LARGE SCALE GENOMIC DNA]</scope>
    <source>
        <strain evidence="3">MZ5-1-6</strain>
    </source>
</reference>
<sequence>MTSTTPNPPPPGLHDANDIAPRSALLESQAAPKPDEAPSGHSEENQKSADKDDAAEPEPQHAGRPLHTASDLKHKFDDKKKSLAEKNNPPGGFDKTPLPDFPPGFTVKFTFHRAWNLPIADIPTAAADPFVHATLNADVPKRHKEDPNLRHRTRTERKTLEPAWEEEWVVANIPRTGFRLKCRLYDEDYPDSDDRLGNVTYISPMIDENWPGLKRQTFEVKKRSGSKRAYFIKAAESFFNKDSHMTPFLELSIEVLGHSSAPGAQMYTISPTRFIQHFSPMIGRLTGVKVNREESDERKSQDRRESESKKAQRYDFQAIEMQLQGPVPPEMYHRYVEFKRFVGPMFSSAGLRGRVLNKVLHKQHRRVYNYDSTTKYGNFEPCSNEASLQFLQLAHFDEGGRVFTYVLTLDGLLRFTETGKEFGIDMLSKHTMHSDVETYIACSGEFFIRRKHHKLDIFNSHKRSHSGTQNGDQTSKEDSDEQKSQDQRRAEEQERRHVGGEEEPVKNWEIPGREASSSAEEGGDKKEKGEEKENEDKEETEEKKPKKSSESNSPPRDPRKYELIIDNDSGTYRPDKSILPLLHQFLECNFPDLEIRAMHCDDDELKKLKADQHEAKKKTGPRVHMVLNRSPSSSSISSSDESDLSSLDQSLEHESAKKSKRERAWDALNDPKGGFQELKGSLARRPKDAAAAEQAGKAEEVKV</sequence>
<proteinExistence type="predicted"/>
<dbReference type="CDD" id="cd04041">
    <property type="entry name" value="C2A_fungal"/>
    <property type="match status" value="1"/>
</dbReference>
<feature type="region of interest" description="Disordered" evidence="1">
    <location>
        <begin position="611"/>
        <end position="703"/>
    </location>
</feature>
<feature type="compositionally biased region" description="Basic and acidic residues" evidence="1">
    <location>
        <begin position="685"/>
        <end position="703"/>
    </location>
</feature>
<dbReference type="PANTHER" id="PTHR47800">
    <property type="entry name" value="C2 DOMAIN-CONTAINING PROTEIN"/>
    <property type="match status" value="1"/>
</dbReference>
<protein>
    <recommendedName>
        <fullName evidence="2">C2 domain-containing protein</fullName>
    </recommendedName>
</protein>
<name>A0A4P7MW09_PYROR</name>
<evidence type="ECO:0000256" key="1">
    <source>
        <dbReference type="SAM" id="MobiDB-lite"/>
    </source>
</evidence>
<feature type="compositionally biased region" description="Pro residues" evidence="1">
    <location>
        <begin position="1"/>
        <end position="12"/>
    </location>
</feature>
<feature type="region of interest" description="Disordered" evidence="1">
    <location>
        <begin position="289"/>
        <end position="311"/>
    </location>
</feature>
<dbReference type="Proteomes" id="UP000294847">
    <property type="component" value="Chromosome 1"/>
</dbReference>
<dbReference type="Gene3D" id="2.60.40.150">
    <property type="entry name" value="C2 domain"/>
    <property type="match status" value="1"/>
</dbReference>
<evidence type="ECO:0000259" key="2">
    <source>
        <dbReference type="PROSITE" id="PS50004"/>
    </source>
</evidence>
<dbReference type="AlphaFoldDB" id="A0A4P7MW09"/>
<feature type="compositionally biased region" description="Basic and acidic residues" evidence="1">
    <location>
        <begin position="522"/>
        <end position="549"/>
    </location>
</feature>